<keyword evidence="2" id="KW-0445">Lipid transport</keyword>
<evidence type="ECO:0000313" key="4">
    <source>
        <dbReference type="EMBL" id="PNH32561.1"/>
    </source>
</evidence>
<gene>
    <name evidence="4" type="ORF">BJF96_g4214</name>
</gene>
<dbReference type="InterPro" id="IPR014812">
    <property type="entry name" value="Vps51"/>
</dbReference>
<dbReference type="GO" id="GO:0007030">
    <property type="term" value="P:Golgi organization"/>
    <property type="evidence" value="ECO:0007669"/>
    <property type="project" value="UniProtKB-UniRule"/>
</dbReference>
<evidence type="ECO:0000256" key="1">
    <source>
        <dbReference type="ARBA" id="ARBA00006080"/>
    </source>
</evidence>
<comment type="similarity">
    <text evidence="1 2">Belongs to the VPS51 family.</text>
</comment>
<evidence type="ECO:0000256" key="3">
    <source>
        <dbReference type="SAM" id="MobiDB-lite"/>
    </source>
</evidence>
<feature type="compositionally biased region" description="Low complexity" evidence="3">
    <location>
        <begin position="24"/>
        <end position="48"/>
    </location>
</feature>
<dbReference type="GO" id="GO:0032456">
    <property type="term" value="P:endocytic recycling"/>
    <property type="evidence" value="ECO:0007669"/>
    <property type="project" value="TreeGrafter"/>
</dbReference>
<comment type="subcellular location">
    <subcellularLocation>
        <location evidence="2">Golgi apparatus</location>
        <location evidence="2">trans-Golgi network</location>
    </subcellularLocation>
</comment>
<dbReference type="GO" id="GO:0015031">
    <property type="term" value="P:protein transport"/>
    <property type="evidence" value="ECO:0007669"/>
    <property type="project" value="UniProtKB-UniRule"/>
</dbReference>
<keyword evidence="2" id="KW-0653">Protein transport</keyword>
<feature type="region of interest" description="Disordered" evidence="3">
    <location>
        <begin position="1"/>
        <end position="151"/>
    </location>
</feature>
<dbReference type="GO" id="GO:0042147">
    <property type="term" value="P:retrograde transport, endosome to Golgi"/>
    <property type="evidence" value="ECO:0007669"/>
    <property type="project" value="UniProtKB-UniRule"/>
</dbReference>
<comment type="function">
    <text evidence="2">Acts as component of the GARP complex that is involved in retrograde transport from early and late endosomes to the trans-Golgi network (TGN).</text>
</comment>
<dbReference type="GO" id="GO:1990745">
    <property type="term" value="C:EARP complex"/>
    <property type="evidence" value="ECO:0007669"/>
    <property type="project" value="TreeGrafter"/>
</dbReference>
<dbReference type="PANTHER" id="PTHR15954:SF4">
    <property type="entry name" value="VACUOLAR PROTEIN SORTING-ASSOCIATED PROTEIN 51 HOMOLOG"/>
    <property type="match status" value="1"/>
</dbReference>
<organism evidence="4 5">
    <name type="scientific">Verticillium dahliae</name>
    <name type="common">Verticillium wilt</name>
    <dbReference type="NCBI Taxonomy" id="27337"/>
    <lineage>
        <taxon>Eukaryota</taxon>
        <taxon>Fungi</taxon>
        <taxon>Dikarya</taxon>
        <taxon>Ascomycota</taxon>
        <taxon>Pezizomycotina</taxon>
        <taxon>Sordariomycetes</taxon>
        <taxon>Hypocreomycetidae</taxon>
        <taxon>Glomerellales</taxon>
        <taxon>Plectosphaerellaceae</taxon>
        <taxon>Verticillium</taxon>
    </lineage>
</organism>
<proteinExistence type="inferred from homology"/>
<keyword evidence="2" id="KW-0813">Transport</keyword>
<dbReference type="GO" id="GO:0000938">
    <property type="term" value="C:GARP complex"/>
    <property type="evidence" value="ECO:0007669"/>
    <property type="project" value="UniProtKB-UniRule"/>
</dbReference>
<dbReference type="GO" id="GO:0006869">
    <property type="term" value="P:lipid transport"/>
    <property type="evidence" value="ECO:0007669"/>
    <property type="project" value="UniProtKB-UniRule"/>
</dbReference>
<comment type="subunit">
    <text evidence="2">Component of the Golgi-associated retrograde protein (GARP) complex.</text>
</comment>
<accession>A0AA44WJE3</accession>
<protein>
    <recommendedName>
        <fullName evidence="2">Vacuolar protein sorting-associated protein 51 homolog</fullName>
    </recommendedName>
</protein>
<name>A0AA44WJE3_VERDA</name>
<feature type="compositionally biased region" description="Low complexity" evidence="3">
    <location>
        <begin position="131"/>
        <end position="141"/>
    </location>
</feature>
<feature type="compositionally biased region" description="Polar residues" evidence="3">
    <location>
        <begin position="72"/>
        <end position="107"/>
    </location>
</feature>
<evidence type="ECO:0000313" key="5">
    <source>
        <dbReference type="Proteomes" id="UP000236305"/>
    </source>
</evidence>
<dbReference type="EMBL" id="MPSH01000012">
    <property type="protein sequence ID" value="PNH32561.1"/>
    <property type="molecule type" value="Genomic_DNA"/>
</dbReference>
<dbReference type="GO" id="GO:0005829">
    <property type="term" value="C:cytosol"/>
    <property type="evidence" value="ECO:0007669"/>
    <property type="project" value="GOC"/>
</dbReference>
<dbReference type="AlphaFoldDB" id="A0AA44WJE3"/>
<evidence type="ECO:0000256" key="2">
    <source>
        <dbReference type="RuleBase" id="RU368010"/>
    </source>
</evidence>
<dbReference type="GO" id="GO:0048193">
    <property type="term" value="P:Golgi vesicle transport"/>
    <property type="evidence" value="ECO:0007669"/>
    <property type="project" value="TreeGrafter"/>
</dbReference>
<keyword evidence="2" id="KW-0333">Golgi apparatus</keyword>
<dbReference type="Proteomes" id="UP000236305">
    <property type="component" value="Unassembled WGS sequence"/>
</dbReference>
<comment type="caution">
    <text evidence="4">The sequence shown here is derived from an EMBL/GenBank/DDBJ whole genome shotgun (WGS) entry which is preliminary data.</text>
</comment>
<sequence>MAQLASRSNEQRLHHYTSTPASGTATPIEPSTPSSTPSSTPFSAPSSTLHPSAAMSTIASPRDPSVGPLSRRISNQPLTPTGSARPSLDSARSATTSPRPSTPNTASIAPPPAKQRANRAALREYYNLKKQQQQQQQQQQQPHAAGAGAPPTLEVTQHSEVPASELDTADFDADAYVQRAVEGSSLAELLTLYTRVLGEVRALDAEKKALVYDNYSKLISATETIRKMRANMDPLNPMASTLDPAIAQIYAQASAMRDALRATVAAPGAEARAEEEALARRRRSRRLARTALDTPARLRSLVADGKVLEAQRQWEMPRRLLVVWRDAGVGGADVQACMDEGDAAVGRAKSPAADRGGSKDDSS</sequence>
<dbReference type="GO" id="GO:0016020">
    <property type="term" value="C:membrane"/>
    <property type="evidence" value="ECO:0007669"/>
    <property type="project" value="TreeGrafter"/>
</dbReference>
<reference evidence="4 5" key="1">
    <citation type="submission" date="2017-12" db="EMBL/GenBank/DDBJ databases">
        <title>Comparative genomics yields insights into virulence evolution of Verticillium dahliae.</title>
        <authorList>
            <person name="Fan R."/>
            <person name="Armitage A.D."/>
            <person name="Cascant-Lopez E."/>
            <person name="Sobczyk M."/>
            <person name="Cockerton H.M."/>
            <person name="Harrison R.J."/>
        </authorList>
    </citation>
    <scope>NUCLEOTIDE SEQUENCE [LARGE SCALE GENOMIC DNA]</scope>
    <source>
        <strain evidence="4 5">12008</strain>
    </source>
</reference>
<dbReference type="PANTHER" id="PTHR15954">
    <property type="entry name" value="VACUOLAR PROTEIN SORTING-ASSOCIATED PROTEIN 51 HOMOLOG"/>
    <property type="match status" value="1"/>
</dbReference>
<dbReference type="Pfam" id="PF08700">
    <property type="entry name" value="VPS51_Exo84_N"/>
    <property type="match status" value="1"/>
</dbReference>